<dbReference type="eggNOG" id="COG1053">
    <property type="taxonomic scope" value="Bacteria"/>
</dbReference>
<dbReference type="Pfam" id="PF00890">
    <property type="entry name" value="FAD_binding_2"/>
    <property type="match status" value="1"/>
</dbReference>
<sequence length="67" mass="7132">MRIHYTMGALRINEKAQCLKEGKTIPGLCAAGEITRGIHGRNRIGGNGLADAFTFGMIAAENLVSES</sequence>
<dbReference type="GO" id="GO:0016491">
    <property type="term" value="F:oxidoreductase activity"/>
    <property type="evidence" value="ECO:0007669"/>
    <property type="project" value="UniProtKB-KW"/>
</dbReference>
<dbReference type="Gene3D" id="3.50.50.60">
    <property type="entry name" value="FAD/NAD(P)-binding domain"/>
    <property type="match status" value="1"/>
</dbReference>
<keyword evidence="7" id="KW-1185">Reference proteome</keyword>
<reference evidence="6 7" key="1">
    <citation type="submission" date="2011-02" db="EMBL/GenBank/DDBJ databases">
        <authorList>
            <person name="Weinstock G."/>
            <person name="Sodergren E."/>
            <person name="Clifton S."/>
            <person name="Fulton L."/>
            <person name="Fulton B."/>
            <person name="Courtney L."/>
            <person name="Fronick C."/>
            <person name="Harrison M."/>
            <person name="Strong C."/>
            <person name="Farmer C."/>
            <person name="Delahaunty K."/>
            <person name="Markovic C."/>
            <person name="Hall O."/>
            <person name="Minx P."/>
            <person name="Tomlinson C."/>
            <person name="Mitreva M."/>
            <person name="Hou S."/>
            <person name="Chen J."/>
            <person name="Wollam A."/>
            <person name="Pepin K.H."/>
            <person name="Johnson M."/>
            <person name="Bhonagiri V."/>
            <person name="Zhang X."/>
            <person name="Suruliraj S."/>
            <person name="Warren W."/>
            <person name="Chinwalla A."/>
            <person name="Mardis E.R."/>
            <person name="Wilson R.K."/>
        </authorList>
    </citation>
    <scope>NUCLEOTIDE SEQUENCE [LARGE SCALE GENOMIC DNA]</scope>
    <source>
        <strain evidence="6 7">YIT 11859</strain>
    </source>
</reference>
<keyword evidence="2" id="KW-0285">Flavoprotein</keyword>
<comment type="caution">
    <text evidence="6">The sequence shown here is derived from an EMBL/GenBank/DDBJ whole genome shotgun (WGS) entry which is preliminary data.</text>
</comment>
<comment type="cofactor">
    <cofactor evidence="1">
        <name>FAD</name>
        <dbReference type="ChEBI" id="CHEBI:57692"/>
    </cofactor>
</comment>
<evidence type="ECO:0000256" key="3">
    <source>
        <dbReference type="ARBA" id="ARBA00022827"/>
    </source>
</evidence>
<dbReference type="InterPro" id="IPR036188">
    <property type="entry name" value="FAD/NAD-bd_sf"/>
</dbReference>
<keyword evidence="3" id="KW-0274">FAD</keyword>
<dbReference type="Proteomes" id="UP000005156">
    <property type="component" value="Unassembled WGS sequence"/>
</dbReference>
<keyword evidence="4" id="KW-0560">Oxidoreductase</keyword>
<feature type="domain" description="FAD-dependent oxidoreductase 2 FAD-binding" evidence="5">
    <location>
        <begin position="3"/>
        <end position="49"/>
    </location>
</feature>
<evidence type="ECO:0000256" key="4">
    <source>
        <dbReference type="ARBA" id="ARBA00023002"/>
    </source>
</evidence>
<evidence type="ECO:0000256" key="1">
    <source>
        <dbReference type="ARBA" id="ARBA00001974"/>
    </source>
</evidence>
<dbReference type="PANTHER" id="PTHR43400">
    <property type="entry name" value="FUMARATE REDUCTASE"/>
    <property type="match status" value="1"/>
</dbReference>
<dbReference type="InterPro" id="IPR003953">
    <property type="entry name" value="FAD-dep_OxRdtase_2_FAD-bd"/>
</dbReference>
<protein>
    <recommendedName>
        <fullName evidence="5">FAD-dependent oxidoreductase 2 FAD-binding domain-containing protein</fullName>
    </recommendedName>
</protein>
<evidence type="ECO:0000313" key="6">
    <source>
        <dbReference type="EMBL" id="EGG52349.1"/>
    </source>
</evidence>
<dbReference type="PANTHER" id="PTHR43400:SF7">
    <property type="entry name" value="FAD-DEPENDENT OXIDOREDUCTASE 2 FAD BINDING DOMAIN-CONTAINING PROTEIN"/>
    <property type="match status" value="1"/>
</dbReference>
<dbReference type="AlphaFoldDB" id="F3QM42"/>
<gene>
    <name evidence="6" type="ORF">HMPREF9439_02019</name>
</gene>
<dbReference type="EMBL" id="AFBP01000070">
    <property type="protein sequence ID" value="EGG52349.1"/>
    <property type="molecule type" value="Genomic_DNA"/>
</dbReference>
<accession>F3QM42</accession>
<name>F3QM42_9BURK</name>
<organism evidence="6 7">
    <name type="scientific">Parasutterella excrementihominis YIT 11859</name>
    <dbReference type="NCBI Taxonomy" id="762966"/>
    <lineage>
        <taxon>Bacteria</taxon>
        <taxon>Pseudomonadati</taxon>
        <taxon>Pseudomonadota</taxon>
        <taxon>Betaproteobacteria</taxon>
        <taxon>Burkholderiales</taxon>
        <taxon>Sutterellaceae</taxon>
        <taxon>Parasutterella</taxon>
    </lineage>
</organism>
<evidence type="ECO:0000259" key="5">
    <source>
        <dbReference type="Pfam" id="PF00890"/>
    </source>
</evidence>
<dbReference type="HOGENOM" id="CLU_181452_2_0_4"/>
<dbReference type="SUPFAM" id="SSF51905">
    <property type="entry name" value="FAD/NAD(P)-binding domain"/>
    <property type="match status" value="1"/>
</dbReference>
<dbReference type="InterPro" id="IPR050315">
    <property type="entry name" value="FAD-oxidoreductase_2"/>
</dbReference>
<evidence type="ECO:0000313" key="7">
    <source>
        <dbReference type="Proteomes" id="UP000005156"/>
    </source>
</evidence>
<evidence type="ECO:0000256" key="2">
    <source>
        <dbReference type="ARBA" id="ARBA00022630"/>
    </source>
</evidence>
<proteinExistence type="predicted"/>